<evidence type="ECO:0000313" key="2">
    <source>
        <dbReference type="Proteomes" id="UP001151760"/>
    </source>
</evidence>
<name>A0ABQ5BW27_9ASTR</name>
<keyword evidence="2" id="KW-1185">Reference proteome</keyword>
<dbReference type="Gene3D" id="2.40.70.10">
    <property type="entry name" value="Acid Proteases"/>
    <property type="match status" value="1"/>
</dbReference>
<reference evidence="1" key="1">
    <citation type="journal article" date="2022" name="Int. J. Mol. Sci.">
        <title>Draft Genome of Tanacetum Coccineum: Genomic Comparison of Closely Related Tanacetum-Family Plants.</title>
        <authorList>
            <person name="Yamashiro T."/>
            <person name="Shiraishi A."/>
            <person name="Nakayama K."/>
            <person name="Satake H."/>
        </authorList>
    </citation>
    <scope>NUCLEOTIDE SEQUENCE</scope>
</reference>
<accession>A0ABQ5BW27</accession>
<dbReference type="Proteomes" id="UP001151760">
    <property type="component" value="Unassembled WGS sequence"/>
</dbReference>
<comment type="caution">
    <text evidence="1">The sequence shown here is derived from an EMBL/GenBank/DDBJ whole genome shotgun (WGS) entry which is preliminary data.</text>
</comment>
<organism evidence="1 2">
    <name type="scientific">Tanacetum coccineum</name>
    <dbReference type="NCBI Taxonomy" id="301880"/>
    <lineage>
        <taxon>Eukaryota</taxon>
        <taxon>Viridiplantae</taxon>
        <taxon>Streptophyta</taxon>
        <taxon>Embryophyta</taxon>
        <taxon>Tracheophyta</taxon>
        <taxon>Spermatophyta</taxon>
        <taxon>Magnoliopsida</taxon>
        <taxon>eudicotyledons</taxon>
        <taxon>Gunneridae</taxon>
        <taxon>Pentapetalae</taxon>
        <taxon>asterids</taxon>
        <taxon>campanulids</taxon>
        <taxon>Asterales</taxon>
        <taxon>Asteraceae</taxon>
        <taxon>Asteroideae</taxon>
        <taxon>Anthemideae</taxon>
        <taxon>Anthemidinae</taxon>
        <taxon>Tanacetum</taxon>
    </lineage>
</organism>
<dbReference type="EMBL" id="BQNB010013607">
    <property type="protein sequence ID" value="GJT18032.1"/>
    <property type="molecule type" value="Genomic_DNA"/>
</dbReference>
<gene>
    <name evidence="1" type="ORF">Tco_0876738</name>
</gene>
<sequence>MVKKVDDMTIVEYIEYEERIKRQYSKNYGSYFPTYFGHCTSSNNTTLEFPHNTYFNPITPNIKFNYDSKDMDLDEEAGYTTDKESVMSEHEAIKPDHTVNTQSFKEELSSEEDLDESLNAKIEKHMSAFMHSWKLVSWGEPHLSAEMDDMTQQETLGTMKNVLVKINKFEFPCDFVVTKMPKNLGEMIVLGRPFLETIHAQIDVFQEEISLGIGEDRIKFDINGNPFQANITIENIYMANTSQEEESFNPLEIGQDLFLYESPTCLKFEQDTRNYDTIDPHNEIAEQTNPILDKGGLTKRWYVCKPVQVFYDNRSGEDCGMWPTYDRDSSFCYGYKEVPAIMRQLSRPTPPVSCGSFADLAAVLIQLQRKPYYGYAKPSRDFTRPLGPPVGLKCLLHMLNAIVIPTKVI</sequence>
<reference evidence="1" key="2">
    <citation type="submission" date="2022-01" db="EMBL/GenBank/DDBJ databases">
        <authorList>
            <person name="Yamashiro T."/>
            <person name="Shiraishi A."/>
            <person name="Satake H."/>
            <person name="Nakayama K."/>
        </authorList>
    </citation>
    <scope>NUCLEOTIDE SEQUENCE</scope>
</reference>
<protein>
    <recommendedName>
        <fullName evidence="3">Reverse transcriptase domain-containing protein</fullName>
    </recommendedName>
</protein>
<dbReference type="InterPro" id="IPR021109">
    <property type="entry name" value="Peptidase_aspartic_dom_sf"/>
</dbReference>
<proteinExistence type="predicted"/>
<dbReference type="PANTHER" id="PTHR33067:SF9">
    <property type="entry name" value="RNA-DIRECTED DNA POLYMERASE"/>
    <property type="match status" value="1"/>
</dbReference>
<evidence type="ECO:0008006" key="3">
    <source>
        <dbReference type="Google" id="ProtNLM"/>
    </source>
</evidence>
<evidence type="ECO:0000313" key="1">
    <source>
        <dbReference type="EMBL" id="GJT18032.1"/>
    </source>
</evidence>
<dbReference type="PANTHER" id="PTHR33067">
    <property type="entry name" value="RNA-DIRECTED DNA POLYMERASE-RELATED"/>
    <property type="match status" value="1"/>
</dbReference>